<dbReference type="Proteomes" id="UP000012112">
    <property type="component" value="Unassembled WGS sequence"/>
</dbReference>
<evidence type="ECO:0000313" key="2">
    <source>
        <dbReference type="Proteomes" id="UP000012112"/>
    </source>
</evidence>
<proteinExistence type="predicted"/>
<evidence type="ECO:0000313" key="1">
    <source>
        <dbReference type="EMBL" id="EMO55350.1"/>
    </source>
</evidence>
<name>M6VEN6_9LEPT</name>
<dbReference type="AlphaFoldDB" id="M6VEN6"/>
<protein>
    <submittedName>
        <fullName evidence="1">Uncharacterized protein</fullName>
    </submittedName>
</protein>
<comment type="caution">
    <text evidence="1">The sequence shown here is derived from an EMBL/GenBank/DDBJ whole genome shotgun (WGS) entry which is preliminary data.</text>
</comment>
<reference evidence="1 2" key="1">
    <citation type="submission" date="2013-01" db="EMBL/GenBank/DDBJ databases">
        <authorList>
            <person name="Harkins D.M."/>
            <person name="Durkin A.S."/>
            <person name="Brinkac L.M."/>
            <person name="Haft D.H."/>
            <person name="Selengut J.D."/>
            <person name="Sanka R."/>
            <person name="DePew J."/>
            <person name="Purushe J."/>
            <person name="Matthias M.A."/>
            <person name="Vinetz J.M."/>
            <person name="Sutton G.G."/>
            <person name="Nierman W.C."/>
            <person name="Fouts D.E."/>
        </authorList>
    </citation>
    <scope>NUCLEOTIDE SEQUENCE [LARGE SCALE GENOMIC DNA]</scope>
    <source>
        <strain evidence="1 2">HAI1536</strain>
    </source>
</reference>
<accession>M6VEN6</accession>
<organism evidence="1 2">
    <name type="scientific">Leptospira noguchii</name>
    <dbReference type="NCBI Taxonomy" id="28182"/>
    <lineage>
        <taxon>Bacteria</taxon>
        <taxon>Pseudomonadati</taxon>
        <taxon>Spirochaetota</taxon>
        <taxon>Spirochaetia</taxon>
        <taxon>Leptospirales</taxon>
        <taxon>Leptospiraceae</taxon>
        <taxon>Leptospira</taxon>
    </lineage>
</organism>
<gene>
    <name evidence="1" type="ORF">LEP1GSC172_1374</name>
</gene>
<sequence>MNWKIFEIVFKKVNFKSVCMSSFFCKMGVGTLTNLDFTVKLSIYANANFDRGFKSF</sequence>
<dbReference type="EMBL" id="AKWD02000007">
    <property type="protein sequence ID" value="EMO55350.1"/>
    <property type="molecule type" value="Genomic_DNA"/>
</dbReference>